<keyword evidence="2" id="KW-1185">Reference proteome</keyword>
<organism evidence="1 2">
    <name type="scientific">Streptomyces scopuliridis</name>
    <dbReference type="NCBI Taxonomy" id="452529"/>
    <lineage>
        <taxon>Bacteria</taxon>
        <taxon>Bacillati</taxon>
        <taxon>Actinomycetota</taxon>
        <taxon>Actinomycetes</taxon>
        <taxon>Kitasatosporales</taxon>
        <taxon>Streptomycetaceae</taxon>
        <taxon>Streptomyces</taxon>
    </lineage>
</organism>
<proteinExistence type="predicted"/>
<dbReference type="EMBL" id="CP109109">
    <property type="protein sequence ID" value="WSC02666.1"/>
    <property type="molecule type" value="Genomic_DNA"/>
</dbReference>
<dbReference type="Proteomes" id="UP001348369">
    <property type="component" value="Chromosome"/>
</dbReference>
<gene>
    <name evidence="1" type="ORF">OG835_40520</name>
</gene>
<reference evidence="1" key="1">
    <citation type="submission" date="2022-10" db="EMBL/GenBank/DDBJ databases">
        <title>The complete genomes of actinobacterial strains from the NBC collection.</title>
        <authorList>
            <person name="Joergensen T.S."/>
            <person name="Alvarez Arevalo M."/>
            <person name="Sterndorff E.B."/>
            <person name="Faurdal D."/>
            <person name="Vuksanovic O."/>
            <person name="Mourched A.-S."/>
            <person name="Charusanti P."/>
            <person name="Shaw S."/>
            <person name="Blin K."/>
            <person name="Weber T."/>
        </authorList>
    </citation>
    <scope>NUCLEOTIDE SEQUENCE</scope>
    <source>
        <strain evidence="1">NBC 01771</strain>
    </source>
</reference>
<accession>A0ACD4ZW06</accession>
<evidence type="ECO:0000313" key="1">
    <source>
        <dbReference type="EMBL" id="WSC02666.1"/>
    </source>
</evidence>
<name>A0ACD4ZW06_9ACTN</name>
<protein>
    <submittedName>
        <fullName evidence="1">DUF3089 domain-containing protein</fullName>
    </submittedName>
</protein>
<sequence>MRRLLIAVAAVLATVLLSTSAQAGPATGAAADLDARPLDRTVWLCRPGLVNNPCGQDSEGMPQSAGPELVTRYPSGGTRLLDTTRLAAGGSGKREPFTITEEPPVDCFYAYPTVDLLPNPPLQTGSRPPVPQDVHQAVTLMQTARFAGLCRMFVPAYRQVPLPALLAGIVAGSGADLTTATMDIRDAWDDYWAHDNRDPQTGERRGVVILGHSQGTAVAAALMRERVDEHPEVRRQLVAAVLLGGNIEVPEGRDAGGGSDPASTFQHIPACRRPAGAPMPTGCVVSYATYSLPGGSLPAVIGRTASPGHRVVCVNPAALLRGEAAGARVPLDLYLPTRRLVGGNALLPNGPLAVPLNGYQLPNLPTGFARHTDALTGECTHATDGSVSADWLQVSGDLSHFPASAPAGLTGLHAMDFNVAQGDLIALATAQTRAWLDRRNP</sequence>
<evidence type="ECO:0000313" key="2">
    <source>
        <dbReference type="Proteomes" id="UP001348369"/>
    </source>
</evidence>